<keyword evidence="3" id="KW-1185">Reference proteome</keyword>
<dbReference type="InterPro" id="IPR024775">
    <property type="entry name" value="DinB-like"/>
</dbReference>
<dbReference type="Pfam" id="PF12867">
    <property type="entry name" value="DinB_2"/>
    <property type="match status" value="1"/>
</dbReference>
<dbReference type="SUPFAM" id="SSF109854">
    <property type="entry name" value="DinB/YfiT-like putative metalloenzymes"/>
    <property type="match status" value="1"/>
</dbReference>
<evidence type="ECO:0000259" key="1">
    <source>
        <dbReference type="Pfam" id="PF12867"/>
    </source>
</evidence>
<evidence type="ECO:0000313" key="2">
    <source>
        <dbReference type="EMBL" id="MBW7454915.1"/>
    </source>
</evidence>
<accession>A0ABS7C200</accession>
<organism evidence="2 3">
    <name type="scientific">Paenibacillus sepulcri</name>
    <dbReference type="NCBI Taxonomy" id="359917"/>
    <lineage>
        <taxon>Bacteria</taxon>
        <taxon>Bacillati</taxon>
        <taxon>Bacillota</taxon>
        <taxon>Bacilli</taxon>
        <taxon>Bacillales</taxon>
        <taxon>Paenibacillaceae</taxon>
        <taxon>Paenibacillus</taxon>
    </lineage>
</organism>
<reference evidence="2 3" key="1">
    <citation type="submission" date="2021-07" db="EMBL/GenBank/DDBJ databases">
        <title>Paenibacillus radiodurans sp. nov., isolated from the southeastern edge of Tengger Desert.</title>
        <authorList>
            <person name="Zhang G."/>
        </authorList>
    </citation>
    <scope>NUCLEOTIDE SEQUENCE [LARGE SCALE GENOMIC DNA]</scope>
    <source>
        <strain evidence="2 3">CCM 7311</strain>
    </source>
</reference>
<proteinExistence type="predicted"/>
<dbReference type="RefSeq" id="WP_210040169.1">
    <property type="nucleotide sequence ID" value="NZ_JBHLVU010000007.1"/>
</dbReference>
<dbReference type="InterPro" id="IPR034660">
    <property type="entry name" value="DinB/YfiT-like"/>
</dbReference>
<feature type="domain" description="DinB-like" evidence="1">
    <location>
        <begin position="13"/>
        <end position="147"/>
    </location>
</feature>
<sequence>MNESLDFIGKYSDTYRHLVEAAAGLGEDALKWKEAADIWSVTEVLAHLADHHLIVSFRIRHILSGAEAPLPAFNQNRWVEGTAANEAQAEEFLSAFEALLVYNNGLFSRLKPEDWDKTGVTQKGAVVSLHAVLEGLIKHLNNHLQQIERIKLHYASLKQ</sequence>
<name>A0ABS7C200_9BACL</name>
<dbReference type="Proteomes" id="UP001519887">
    <property type="component" value="Unassembled WGS sequence"/>
</dbReference>
<dbReference type="EMBL" id="JAHZIK010000272">
    <property type="protein sequence ID" value="MBW7454915.1"/>
    <property type="molecule type" value="Genomic_DNA"/>
</dbReference>
<dbReference type="Gene3D" id="1.20.120.450">
    <property type="entry name" value="dinb family like domain"/>
    <property type="match status" value="1"/>
</dbReference>
<evidence type="ECO:0000313" key="3">
    <source>
        <dbReference type="Proteomes" id="UP001519887"/>
    </source>
</evidence>
<comment type="caution">
    <text evidence="2">The sequence shown here is derived from an EMBL/GenBank/DDBJ whole genome shotgun (WGS) entry which is preliminary data.</text>
</comment>
<protein>
    <submittedName>
        <fullName evidence="2">DinB family protein</fullName>
    </submittedName>
</protein>
<gene>
    <name evidence="2" type="ORF">K0U00_12810</name>
</gene>